<accession>A0ABW4YFJ0</accession>
<protein>
    <submittedName>
        <fullName evidence="5">Glycosyltransferase family 2 protein</fullName>
    </submittedName>
</protein>
<evidence type="ECO:0000256" key="4">
    <source>
        <dbReference type="SAM" id="Phobius"/>
    </source>
</evidence>
<name>A0ABW4YFJ0_9BACL</name>
<dbReference type="PANTHER" id="PTHR43630">
    <property type="entry name" value="POLY-BETA-1,6-N-ACETYL-D-GLUCOSAMINE SYNTHASE"/>
    <property type="match status" value="1"/>
</dbReference>
<reference evidence="6" key="1">
    <citation type="journal article" date="2019" name="Int. J. Syst. Evol. Microbiol.">
        <title>The Global Catalogue of Microorganisms (GCM) 10K type strain sequencing project: providing services to taxonomists for standard genome sequencing and annotation.</title>
        <authorList>
            <consortium name="The Broad Institute Genomics Platform"/>
            <consortium name="The Broad Institute Genome Sequencing Center for Infectious Disease"/>
            <person name="Wu L."/>
            <person name="Ma J."/>
        </authorList>
    </citation>
    <scope>NUCLEOTIDE SEQUENCE [LARGE SCALE GENOMIC DNA]</scope>
    <source>
        <strain evidence="6">GH52</strain>
    </source>
</reference>
<dbReference type="Gene3D" id="3.90.550.10">
    <property type="entry name" value="Spore Coat Polysaccharide Biosynthesis Protein SpsA, Chain A"/>
    <property type="match status" value="1"/>
</dbReference>
<dbReference type="CDD" id="cd06438">
    <property type="entry name" value="EpsO_like"/>
    <property type="match status" value="1"/>
</dbReference>
<evidence type="ECO:0000256" key="3">
    <source>
        <dbReference type="ARBA" id="ARBA00022679"/>
    </source>
</evidence>
<keyword evidence="4" id="KW-0472">Membrane</keyword>
<dbReference type="Proteomes" id="UP001597362">
    <property type="component" value="Unassembled WGS sequence"/>
</dbReference>
<dbReference type="InterPro" id="IPR029044">
    <property type="entry name" value="Nucleotide-diphossugar_trans"/>
</dbReference>
<dbReference type="PANTHER" id="PTHR43630:SF1">
    <property type="entry name" value="POLY-BETA-1,6-N-ACETYL-D-GLUCOSAMINE SYNTHASE"/>
    <property type="match status" value="1"/>
</dbReference>
<gene>
    <name evidence="5" type="ORF">ACFSJH_01570</name>
</gene>
<keyword evidence="6" id="KW-1185">Reference proteome</keyword>
<evidence type="ECO:0000313" key="5">
    <source>
        <dbReference type="EMBL" id="MFD2114443.1"/>
    </source>
</evidence>
<keyword evidence="3" id="KW-0808">Transferase</keyword>
<feature type="transmembrane region" description="Helical" evidence="4">
    <location>
        <begin position="335"/>
        <end position="353"/>
    </location>
</feature>
<evidence type="ECO:0000256" key="1">
    <source>
        <dbReference type="ARBA" id="ARBA00006739"/>
    </source>
</evidence>
<feature type="transmembrane region" description="Helical" evidence="4">
    <location>
        <begin position="294"/>
        <end position="315"/>
    </location>
</feature>
<dbReference type="Pfam" id="PF13641">
    <property type="entry name" value="Glyco_tranf_2_3"/>
    <property type="match status" value="1"/>
</dbReference>
<sequence>MSSALFLTLQILLVFIAVYQFGLSLFGLKKNKSSERQAPKKSFAVLVAAHNEETVIGALIENLKQLDYPDELYRIFVICDNCTDQTEQIVKAHGVKAFVRKNVQQRGKGYAIEWMLEKLWDLPEKYDAVVMFDADNLVEKDFLKHMNDDLCAGKQVIQGYLDTKNPDDSWITAGYAITYWYCNRLWQLSRKNLQMSNFLGGTGMCFETKVLQEMGWGATSLVEDLEFSMRCVERGIYPVLNYDAKVYDEKPVSLKASVIQRLRWMQGHFIVARKYFFPLLWASIKERNITKFDAAVYTVSVYNTLLGFVLTAWYWVDHMLPGANTISTVYEHLPWWVLAVAVSAMVLQFPIALKAEGVTNGKMYMQLLTLPLFLITWWPITLYAFFTQNNKTWSHTRHTRVLRLEEVRGE</sequence>
<evidence type="ECO:0000256" key="2">
    <source>
        <dbReference type="ARBA" id="ARBA00022676"/>
    </source>
</evidence>
<feature type="transmembrane region" description="Helical" evidence="4">
    <location>
        <begin position="365"/>
        <end position="386"/>
    </location>
</feature>
<proteinExistence type="inferred from homology"/>
<dbReference type="SUPFAM" id="SSF53448">
    <property type="entry name" value="Nucleotide-diphospho-sugar transferases"/>
    <property type="match status" value="1"/>
</dbReference>
<feature type="transmembrane region" description="Helical" evidence="4">
    <location>
        <begin position="6"/>
        <end position="28"/>
    </location>
</feature>
<comment type="caution">
    <text evidence="5">The sequence shown here is derived from an EMBL/GenBank/DDBJ whole genome shotgun (WGS) entry which is preliminary data.</text>
</comment>
<dbReference type="EMBL" id="JBHUHO010000005">
    <property type="protein sequence ID" value="MFD2114443.1"/>
    <property type="molecule type" value="Genomic_DNA"/>
</dbReference>
<organism evidence="5 6">
    <name type="scientific">Paenibacillus yanchengensis</name>
    <dbReference type="NCBI Taxonomy" id="2035833"/>
    <lineage>
        <taxon>Bacteria</taxon>
        <taxon>Bacillati</taxon>
        <taxon>Bacillota</taxon>
        <taxon>Bacilli</taxon>
        <taxon>Bacillales</taxon>
        <taxon>Paenibacillaceae</taxon>
        <taxon>Paenibacillus</taxon>
    </lineage>
</organism>
<keyword evidence="4" id="KW-1133">Transmembrane helix</keyword>
<evidence type="ECO:0000313" key="6">
    <source>
        <dbReference type="Proteomes" id="UP001597362"/>
    </source>
</evidence>
<keyword evidence="4" id="KW-0812">Transmembrane</keyword>
<comment type="similarity">
    <text evidence="1">Belongs to the glycosyltransferase 2 family.</text>
</comment>
<dbReference type="RefSeq" id="WP_377769510.1">
    <property type="nucleotide sequence ID" value="NZ_JBHUHO010000005.1"/>
</dbReference>
<keyword evidence="2" id="KW-0328">Glycosyltransferase</keyword>